<evidence type="ECO:0000313" key="3">
    <source>
        <dbReference type="Proteomes" id="UP001608902"/>
    </source>
</evidence>
<feature type="compositionally biased region" description="Acidic residues" evidence="1">
    <location>
        <begin position="43"/>
        <end position="53"/>
    </location>
</feature>
<organism evidence="2 3">
    <name type="scientific">Gnathostoma spinigerum</name>
    <dbReference type="NCBI Taxonomy" id="75299"/>
    <lineage>
        <taxon>Eukaryota</taxon>
        <taxon>Metazoa</taxon>
        <taxon>Ecdysozoa</taxon>
        <taxon>Nematoda</taxon>
        <taxon>Chromadorea</taxon>
        <taxon>Rhabditida</taxon>
        <taxon>Spirurina</taxon>
        <taxon>Gnathostomatomorpha</taxon>
        <taxon>Gnathostomatoidea</taxon>
        <taxon>Gnathostomatidae</taxon>
        <taxon>Gnathostoma</taxon>
    </lineage>
</organism>
<dbReference type="EMBL" id="JBGFUD010004454">
    <property type="protein sequence ID" value="MFH4979642.1"/>
    <property type="molecule type" value="Genomic_DNA"/>
</dbReference>
<accession>A0ABD6ESY0</accession>
<name>A0ABD6ESY0_9BILA</name>
<gene>
    <name evidence="2" type="ORF">AB6A40_006351</name>
</gene>
<evidence type="ECO:0000313" key="2">
    <source>
        <dbReference type="EMBL" id="MFH4979642.1"/>
    </source>
</evidence>
<protein>
    <recommendedName>
        <fullName evidence="4">Transcription factor 25</fullName>
    </recommendedName>
</protein>
<dbReference type="InterPro" id="IPR006994">
    <property type="entry name" value="TCF25/Rqc1"/>
</dbReference>
<dbReference type="Proteomes" id="UP001608902">
    <property type="component" value="Unassembled WGS sequence"/>
</dbReference>
<feature type="compositionally biased region" description="Basic residues" evidence="1">
    <location>
        <begin position="70"/>
        <end position="84"/>
    </location>
</feature>
<feature type="region of interest" description="Disordered" evidence="1">
    <location>
        <begin position="1"/>
        <end position="84"/>
    </location>
</feature>
<dbReference type="PANTHER" id="PTHR22684">
    <property type="entry name" value="NULP1-RELATED"/>
    <property type="match status" value="1"/>
</dbReference>
<evidence type="ECO:0000256" key="1">
    <source>
        <dbReference type="SAM" id="MobiDB-lite"/>
    </source>
</evidence>
<sequence>MSTKQLRKLIEKNERNEKKEESDESGDDSVPNPDINRFSLLEGEPDEEDDEKSDENVSGHVLPVVPPKSKSAKKLKKRNKKKMKKTDVEIADGVIAQTSEVIPDTANDRKMLIFERDFFRIDTRALDADEELRRLIGSRLSATSSSNRHRKHLIPGRIIKRKPFWPEVKAAGISMVFDHSENGIDWFRFIHHGHYRVAQQSYWEAAESMDQSLIAAILQAYPYHLDSLLVMAEYLRMQEDFQQARDLIERGIFCCESALAPRFQLTNYDHRIDYNDFENRAFFLLLNRYLRDSVKRCCFTTAFNVAKLVFSLDPVNDPLAVLLVIDSIAIRAHQYSFLIDMFENLKFSRNLERLPNFAFSVPLAYYMRSLENNSEEDRDKADSLIAVAIRHYPTLLIQLLDKMNVKPDDKVENNPYMSSLAHNR</sequence>
<dbReference type="PANTHER" id="PTHR22684:SF0">
    <property type="entry name" value="RIBOSOME QUALITY CONTROL COMPLEX SUBUNIT TCF25"/>
    <property type="match status" value="1"/>
</dbReference>
<keyword evidence="3" id="KW-1185">Reference proteome</keyword>
<comment type="caution">
    <text evidence="2">The sequence shown here is derived from an EMBL/GenBank/DDBJ whole genome shotgun (WGS) entry which is preliminary data.</text>
</comment>
<feature type="compositionally biased region" description="Basic and acidic residues" evidence="1">
    <location>
        <begin position="8"/>
        <end position="21"/>
    </location>
</feature>
<proteinExistence type="predicted"/>
<evidence type="ECO:0008006" key="4">
    <source>
        <dbReference type="Google" id="ProtNLM"/>
    </source>
</evidence>
<dbReference type="AlphaFoldDB" id="A0ABD6ESY0"/>
<reference evidence="2 3" key="1">
    <citation type="submission" date="2024-08" db="EMBL/GenBank/DDBJ databases">
        <title>Gnathostoma spinigerum genome.</title>
        <authorList>
            <person name="Gonzalez-Bertolin B."/>
            <person name="Monzon S."/>
            <person name="Zaballos A."/>
            <person name="Jimenez P."/>
            <person name="Dekumyoy P."/>
            <person name="Varona S."/>
            <person name="Cuesta I."/>
            <person name="Sumanam S."/>
            <person name="Adisakwattana P."/>
            <person name="Gasser R.B."/>
            <person name="Hernandez-Gonzalez A."/>
            <person name="Young N.D."/>
            <person name="Perteguer M.J."/>
        </authorList>
    </citation>
    <scope>NUCLEOTIDE SEQUENCE [LARGE SCALE GENOMIC DNA]</scope>
    <source>
        <strain evidence="2">AL3</strain>
        <tissue evidence="2">Liver</tissue>
    </source>
</reference>
<dbReference type="Pfam" id="PF04910">
    <property type="entry name" value="Tcf25"/>
    <property type="match status" value="1"/>
</dbReference>